<gene>
    <name evidence="4" type="ORF">ISU02_16630</name>
</gene>
<comment type="caution">
    <text evidence="4">The sequence shown here is derived from an EMBL/GenBank/DDBJ whole genome shotgun (WGS) entry which is preliminary data.</text>
</comment>
<dbReference type="EMBL" id="JADKNH010000010">
    <property type="protein sequence ID" value="MBF4694741.1"/>
    <property type="molecule type" value="Genomic_DNA"/>
</dbReference>
<dbReference type="Pfam" id="PF12733">
    <property type="entry name" value="Cadherin-like"/>
    <property type="match status" value="3"/>
</dbReference>
<feature type="domain" description="SLH" evidence="3">
    <location>
        <begin position="1351"/>
        <end position="1410"/>
    </location>
</feature>
<dbReference type="PROSITE" id="PS51272">
    <property type="entry name" value="SLH"/>
    <property type="match status" value="2"/>
</dbReference>
<evidence type="ECO:0000313" key="5">
    <source>
        <dbReference type="Proteomes" id="UP000614200"/>
    </source>
</evidence>
<keyword evidence="5" id="KW-1185">Reference proteome</keyword>
<name>A0ABR9ZXQ6_9FIRM</name>
<dbReference type="InterPro" id="IPR001119">
    <property type="entry name" value="SLH_dom"/>
</dbReference>
<feature type="signal peptide" evidence="2">
    <location>
        <begin position="1"/>
        <end position="30"/>
    </location>
</feature>
<reference evidence="4 5" key="1">
    <citation type="submission" date="2020-11" db="EMBL/GenBank/DDBJ databases">
        <title>Fusibacter basophilias sp. nov.</title>
        <authorList>
            <person name="Qiu D."/>
        </authorList>
    </citation>
    <scope>NUCLEOTIDE SEQUENCE [LARGE SCALE GENOMIC DNA]</scope>
    <source>
        <strain evidence="4 5">Q10-2</strain>
    </source>
</reference>
<dbReference type="PANTHER" id="PTHR14776:SF1">
    <property type="entry name" value="CADHERIN-LIKE AND PC-ESTERASE DOMAIN-CONTAINING PROTEIN 1"/>
    <property type="match status" value="1"/>
</dbReference>
<organism evidence="4 5">
    <name type="scientific">Fusibacter ferrireducens</name>
    <dbReference type="NCBI Taxonomy" id="2785058"/>
    <lineage>
        <taxon>Bacteria</taxon>
        <taxon>Bacillati</taxon>
        <taxon>Bacillota</taxon>
        <taxon>Clostridia</taxon>
        <taxon>Eubacteriales</taxon>
        <taxon>Eubacteriales Family XII. Incertae Sedis</taxon>
        <taxon>Fusibacter</taxon>
    </lineage>
</organism>
<feature type="chain" id="PRO_5046856391" evidence="2">
    <location>
        <begin position="31"/>
        <end position="1538"/>
    </location>
</feature>
<evidence type="ECO:0000313" key="4">
    <source>
        <dbReference type="EMBL" id="MBF4694741.1"/>
    </source>
</evidence>
<evidence type="ECO:0000256" key="1">
    <source>
        <dbReference type="ARBA" id="ARBA00022737"/>
    </source>
</evidence>
<dbReference type="InterPro" id="IPR025883">
    <property type="entry name" value="Cadherin-like_domain"/>
</dbReference>
<protein>
    <submittedName>
        <fullName evidence="4">Cadherin-like beta sandwich domain-containing protein</fullName>
    </submittedName>
</protein>
<dbReference type="PANTHER" id="PTHR14776">
    <property type="entry name" value="CADHERIN-LIKE AND PC-ESTERASE DOMAIN-CONTAINING PROTEIN 1"/>
    <property type="match status" value="1"/>
</dbReference>
<feature type="domain" description="SLH" evidence="3">
    <location>
        <begin position="1411"/>
        <end position="1474"/>
    </location>
</feature>
<evidence type="ECO:0000256" key="2">
    <source>
        <dbReference type="SAM" id="SignalP"/>
    </source>
</evidence>
<proteinExistence type="predicted"/>
<evidence type="ECO:0000259" key="3">
    <source>
        <dbReference type="PROSITE" id="PS51272"/>
    </source>
</evidence>
<keyword evidence="2" id="KW-0732">Signal</keyword>
<accession>A0ABR9ZXQ6</accession>
<sequence>MKCFRKKQILTTVLLMAMCFASVINPIAYASHTTTFETTLTTEHTFIRPVLPSDDRSLTYFTEDISSGERAFNYFVTKITPSVTDEYEILVQSASFNVNPNESDTMIFVYEGGFDPEKPLENILAGNDDGAPNLLSRISGVNFEAGTDYYIVMTTFDEGESGTAVFTVTGEGTVLVDDPQNPDITAPTVSMVSSTTANGTKKVGDVIDITVNFSEVVIVTGTPTLTLETGTTDQIVSYSSGSNTDTLIFKYTVKAGDTSADLDYKGTNALNLNGGIITDLAGNSATLTLAAPGEAGSLGNSKAIVIDAIGPTISSVEASPTEATTGDVTVTVTATDASGIAATGGYSFDGGTTWQDAKSKVYASNTTISAGTIQVKDSVGNIATYDTAIIINNIDKTAPTISSVVASPTETTGGDVTVTVTATDASGIAATGGYSFDGGTTWQDAKSKVYASNTTISAGTIQVKDSAGNITTYDTAIVINNIDKTAPTISSVVASPTETTGGDVTVTVTATDASGIATTGGYSFDGGTTWQDAKSKVYASNTTISAGTIQVKDSVGNIATYDTEIVINNIDKTAPVLSEGSASETSYDKTKLSFTSDKAGTYYYVVYNAKDDAPSANAIIAQGTAVAKGTSTAAVTVNTIMVNGLSETTDYKAYIVVKDAVGNVSNVTNIPFTTILTPSSDADIASVLSKTIISGKEPGTITEPKTASIYVDNAIDEVSLSDVLKSDSKASVVFYGTDKTFTNTAINVSLTANEATDVYIKVTAEFGNALYYKISINRAAFIDTTLSDIKLSTGTLSPDFAPETEHYTVSVANDVTTVQLNPIVNESHATVTAESGSVTSSFTVKVTSGSSIAVQDLEVGENTVHIKVTAQDGVSTKTYYVNIRRAASSEVALSNLAVDHGTLSPAFAPDTEHYTVNVSNTITAITLTPTVSESHSTIKVKRVTSEGSIPVAVTSGSSVIVNALEVGKTPVIITVTAQDEHTTKTYTIDINRAGSSDVTLSDLAVNVGTLTPAFTPEHESYSVKVPNSTTSITLTPITNESHASISVNGINRTSGSSIEITPLTEGENSVAIVVTAQDGQSTKTYNLTVIREAYVDNSKDDKPVSAPPIDEQGTATIVINGKEQSAGKEVKTVSDGKSTVTVTINNLVIESKIDEAIRDKTAQTDNTIQVPISDTESQVAKVELTGDIVKKLEQNTFDISVKRSNIEYVIPASELSISEIAERMGVQGQSLVDIKVEVKIAKVDEAVIAQYNEFVANNGSEMVFPPTEFEIVAKTTGDDGITKEVTIGKFSNYVGRVMEIPANMDPEKITTGIVFNSDGTYSHVPTEVFQKDGKWYTRLSSLTNSRYTVIYNPVTVKSVANHWSKAVVNDMASRLIVFNPETFEPEQAITRADFSEYLVRALGLYREGATHAIHYSDVTNANARALGIYIASENGIVSGYPDGTFKPNQQITREEAMVMYRNAMKLTNLTGDDSGRYSTFKDFTEVSGWASESVRDVLSAHIFNGTEPLMISPKSNLKYGEAVQAIRNLLVESNLISR</sequence>
<dbReference type="Pfam" id="PF00395">
    <property type="entry name" value="SLH"/>
    <property type="match status" value="3"/>
</dbReference>
<dbReference type="Proteomes" id="UP000614200">
    <property type="component" value="Unassembled WGS sequence"/>
</dbReference>
<dbReference type="RefSeq" id="WP_194702979.1">
    <property type="nucleotide sequence ID" value="NZ_JADKNH010000010.1"/>
</dbReference>
<keyword evidence="1" id="KW-0677">Repeat</keyword>